<dbReference type="GO" id="GO:0005886">
    <property type="term" value="C:plasma membrane"/>
    <property type="evidence" value="ECO:0007669"/>
    <property type="project" value="UniProtKB-SubCell"/>
</dbReference>
<dbReference type="GO" id="GO:0008381">
    <property type="term" value="F:mechanosensitive monoatomic ion channel activity"/>
    <property type="evidence" value="ECO:0007669"/>
    <property type="project" value="UniProtKB-ARBA"/>
</dbReference>
<dbReference type="InterPro" id="IPR023408">
    <property type="entry name" value="MscS_beta-dom_sf"/>
</dbReference>
<feature type="transmembrane region" description="Helical" evidence="6">
    <location>
        <begin position="34"/>
        <end position="56"/>
    </location>
</feature>
<organism evidence="8 9">
    <name type="scientific">Paraburkholderia phytofirmans OLGA172</name>
    <dbReference type="NCBI Taxonomy" id="1417228"/>
    <lineage>
        <taxon>Bacteria</taxon>
        <taxon>Pseudomonadati</taxon>
        <taxon>Pseudomonadota</taxon>
        <taxon>Betaproteobacteria</taxon>
        <taxon>Burkholderiales</taxon>
        <taxon>Burkholderiaceae</taxon>
        <taxon>Paraburkholderia</taxon>
    </lineage>
</organism>
<dbReference type="InterPro" id="IPR000595">
    <property type="entry name" value="cNMP-bd_dom"/>
</dbReference>
<dbReference type="SUPFAM" id="SSF82689">
    <property type="entry name" value="Mechanosensitive channel protein MscS (YggB), C-terminal domain"/>
    <property type="match status" value="1"/>
</dbReference>
<keyword evidence="2" id="KW-1003">Cell membrane</keyword>
<evidence type="ECO:0000256" key="1">
    <source>
        <dbReference type="ARBA" id="ARBA00004651"/>
    </source>
</evidence>
<dbReference type="Pfam" id="PF00924">
    <property type="entry name" value="MS_channel_2nd"/>
    <property type="match status" value="1"/>
</dbReference>
<dbReference type="InterPro" id="IPR014710">
    <property type="entry name" value="RmlC-like_jellyroll"/>
</dbReference>
<dbReference type="PROSITE" id="PS50042">
    <property type="entry name" value="CNMP_BINDING_3"/>
    <property type="match status" value="1"/>
</dbReference>
<dbReference type="AlphaFoldDB" id="A0A160FTA7"/>
<dbReference type="STRING" id="1804984.AYM40_29675"/>
<evidence type="ECO:0000256" key="2">
    <source>
        <dbReference type="ARBA" id="ARBA00022475"/>
    </source>
</evidence>
<dbReference type="InterPro" id="IPR018490">
    <property type="entry name" value="cNMP-bd_dom_sf"/>
</dbReference>
<dbReference type="Pfam" id="PF00027">
    <property type="entry name" value="cNMP_binding"/>
    <property type="match status" value="1"/>
</dbReference>
<gene>
    <name evidence="8" type="ORF">AYM40_29675</name>
</gene>
<evidence type="ECO:0000256" key="4">
    <source>
        <dbReference type="ARBA" id="ARBA00022989"/>
    </source>
</evidence>
<keyword evidence="4 6" id="KW-1133">Transmembrane helix</keyword>
<dbReference type="InterPro" id="IPR016846">
    <property type="entry name" value="cNMP-bd_ion_channel"/>
</dbReference>
<sequence>MPTLTDGVLFGTGILILDFVAWRFMDRKSDQMRLAFRGLMFGLSSYVLFSSGMNPLRAAPRADEPLRHLLAQVLELVWWLQGTRLATILLDRLVLPEAWHKERLFQDVFGALVFLAAAVGAVAFVLQLPVRGLLATSGALAIVLGLAIQSTLNDVFSGVVLNATQPFRLGDWVTIGEVEGKVVESNWRSTSLVNGQGNIVVIPNSVAARTNIVNANQPSHTHGISVVLPVKPSIRPALVLEALANAAASSDDVLSEPKPLVSVRRATNDAIEYEIVCYVDELSKKIDVRNDLFDLAHRHLLSRGVVLRPLSVAEPAIESVDEKHRLLRNVMIFRTLEDGEISELEAKLTKHEFDTAETIYAAADENGHELHILAQGVARVSAPKDEGEIELRRLAPGDSIGQSGILAGVRTDVIVRALTRATVFRLDKTALTPILARRPEVVKEMCRLLSEHHATHEMLLASPVNMDQTSGGLLQWMRDGVRRLHELTIRADQRKCPVY</sequence>
<evidence type="ECO:0000313" key="8">
    <source>
        <dbReference type="EMBL" id="ANB76405.1"/>
    </source>
</evidence>
<dbReference type="InterPro" id="IPR006685">
    <property type="entry name" value="MscS_channel_2nd"/>
</dbReference>
<dbReference type="Gene3D" id="1.10.287.1260">
    <property type="match status" value="1"/>
</dbReference>
<dbReference type="OrthoDB" id="9775207at2"/>
<dbReference type="InterPro" id="IPR010920">
    <property type="entry name" value="LSM_dom_sf"/>
</dbReference>
<dbReference type="SUPFAM" id="SSF51206">
    <property type="entry name" value="cAMP-binding domain-like"/>
    <property type="match status" value="1"/>
</dbReference>
<dbReference type="KEGG" id="buz:AYM40_29675"/>
<dbReference type="CDD" id="cd00038">
    <property type="entry name" value="CAP_ED"/>
    <property type="match status" value="1"/>
</dbReference>
<dbReference type="PANTHER" id="PTHR30566:SF5">
    <property type="entry name" value="MECHANOSENSITIVE ION CHANNEL PROTEIN 1, MITOCHONDRIAL-RELATED"/>
    <property type="match status" value="1"/>
</dbReference>
<accession>A0A160FTA7</accession>
<dbReference type="RefSeq" id="WP_063499632.1">
    <property type="nucleotide sequence ID" value="NZ_CP014579.1"/>
</dbReference>
<name>A0A160FTA7_9BURK</name>
<evidence type="ECO:0000256" key="3">
    <source>
        <dbReference type="ARBA" id="ARBA00022692"/>
    </source>
</evidence>
<dbReference type="InterPro" id="IPR011066">
    <property type="entry name" value="MscS_channel_C_sf"/>
</dbReference>
<dbReference type="Proteomes" id="UP000076852">
    <property type="component" value="Chromosome 2"/>
</dbReference>
<evidence type="ECO:0000259" key="7">
    <source>
        <dbReference type="PROSITE" id="PS50042"/>
    </source>
</evidence>
<keyword evidence="5 6" id="KW-0472">Membrane</keyword>
<dbReference type="SUPFAM" id="SSF50182">
    <property type="entry name" value="Sm-like ribonucleoproteins"/>
    <property type="match status" value="1"/>
</dbReference>
<dbReference type="PIRSF" id="PIRSF026673">
    <property type="entry name" value="UCP026673_ion_chan"/>
    <property type="match status" value="1"/>
</dbReference>
<feature type="transmembrane region" description="Helical" evidence="6">
    <location>
        <begin position="107"/>
        <end position="126"/>
    </location>
</feature>
<keyword evidence="3 6" id="KW-0812">Transmembrane</keyword>
<reference evidence="8 9" key="1">
    <citation type="journal article" date="2016" name="Gene">
        <title>PacBio SMRT assembly of a complex multi-replicon genome reveals chlorocatechol degradative operon in a region of genome plasticity.</title>
        <authorList>
            <person name="Ricker N."/>
            <person name="Shen S.Y."/>
            <person name="Goordial J."/>
            <person name="Jin S."/>
            <person name="Fulthorpe R.R."/>
        </authorList>
    </citation>
    <scope>NUCLEOTIDE SEQUENCE [LARGE SCALE GENOMIC DNA]</scope>
    <source>
        <strain evidence="8 9">OLGA172</strain>
    </source>
</reference>
<protein>
    <submittedName>
        <fullName evidence="8">Mechanosensitive ion channel protein MscS</fullName>
    </submittedName>
</protein>
<evidence type="ECO:0000256" key="5">
    <source>
        <dbReference type="ARBA" id="ARBA00023136"/>
    </source>
</evidence>
<feature type="domain" description="Cyclic nucleotide-binding" evidence="7">
    <location>
        <begin position="332"/>
        <end position="452"/>
    </location>
</feature>
<dbReference type="PANTHER" id="PTHR30566">
    <property type="entry name" value="YNAI-RELATED MECHANOSENSITIVE ION CHANNEL"/>
    <property type="match status" value="1"/>
</dbReference>
<evidence type="ECO:0000256" key="6">
    <source>
        <dbReference type="SAM" id="Phobius"/>
    </source>
</evidence>
<proteinExistence type="predicted"/>
<dbReference type="EMBL" id="CP014579">
    <property type="protein sequence ID" value="ANB76405.1"/>
    <property type="molecule type" value="Genomic_DNA"/>
</dbReference>
<comment type="subcellular location">
    <subcellularLocation>
        <location evidence="1">Cell membrane</location>
        <topology evidence="1">Multi-pass membrane protein</topology>
    </subcellularLocation>
</comment>
<dbReference type="Gene3D" id="2.60.120.10">
    <property type="entry name" value="Jelly Rolls"/>
    <property type="match status" value="1"/>
</dbReference>
<dbReference type="Gene3D" id="2.30.30.60">
    <property type="match status" value="1"/>
</dbReference>
<feature type="transmembrane region" description="Helical" evidence="6">
    <location>
        <begin position="6"/>
        <end position="22"/>
    </location>
</feature>
<dbReference type="SMART" id="SM00100">
    <property type="entry name" value="cNMP"/>
    <property type="match status" value="1"/>
</dbReference>
<evidence type="ECO:0000313" key="9">
    <source>
        <dbReference type="Proteomes" id="UP000076852"/>
    </source>
</evidence>
<keyword evidence="9" id="KW-1185">Reference proteome</keyword>